<organism evidence="2">
    <name type="scientific">Wolinella succinogenes (strain ATCC 29543 / DSM 1740 / CCUG 13145 / JCM 31913 / LMG 7466 / NCTC 11488 / FDC 602W)</name>
    <name type="common">Vibrio succinogenes</name>
    <dbReference type="NCBI Taxonomy" id="273121"/>
    <lineage>
        <taxon>Bacteria</taxon>
        <taxon>Pseudomonadati</taxon>
        <taxon>Campylobacterota</taxon>
        <taxon>Epsilonproteobacteria</taxon>
        <taxon>Campylobacterales</taxon>
        <taxon>Helicobacteraceae</taxon>
        <taxon>Wolinella</taxon>
    </lineage>
</organism>
<dbReference type="GO" id="GO:0008171">
    <property type="term" value="F:O-methyltransferase activity"/>
    <property type="evidence" value="ECO:0007669"/>
    <property type="project" value="TreeGrafter"/>
</dbReference>
<gene>
    <name evidence="1" type="ordered locus">WS2183</name>
</gene>
<evidence type="ECO:0000313" key="2">
    <source>
        <dbReference type="Proteomes" id="UP000000422"/>
    </source>
</evidence>
<accession>Q7MQM3</accession>
<evidence type="ECO:0008006" key="3">
    <source>
        <dbReference type="Google" id="ProtNLM"/>
    </source>
</evidence>
<protein>
    <recommendedName>
        <fullName evidence="3">O-methyltransferase</fullName>
    </recommendedName>
</protein>
<sequence>MSQQKFLEVESKIEAYRGALVDKDQATEVIDFGAGSPDSNRSEEEMAQGVRVTTTTRSVAAVGIKGDRAKGIFEIVSKGEPKVILELGTCCGFSSSYLSHAAPNAQIYTIEGSPELAKIAIQTREDLGCSSVVQKVGKFVDVLPDLLPAIAPIDFVFIDGHHDREATLAYFRQILPFMAPRGVMAFDDITWSEGMKEAWREILEAGVHQKSDDSFKIGILWL</sequence>
<dbReference type="RefSeq" id="WP_011139956.1">
    <property type="nucleotide sequence ID" value="NC_005090.1"/>
</dbReference>
<dbReference type="eggNOG" id="COG4122">
    <property type="taxonomic scope" value="Bacteria"/>
</dbReference>
<dbReference type="KEGG" id="wsu:WS2183"/>
<keyword evidence="2" id="KW-1185">Reference proteome</keyword>
<dbReference type="AlphaFoldDB" id="Q7MQM3"/>
<dbReference type="PANTHER" id="PTHR43836:SF2">
    <property type="entry name" value="CATECHOL O-METHYLTRANSFERASE 1-RELATED"/>
    <property type="match status" value="1"/>
</dbReference>
<reference evidence="1 2" key="1">
    <citation type="journal article" date="2003" name="Proc. Natl. Acad. Sci. U.S.A.">
        <title>Complete genome sequence and analysis of Wolinella succinogenes.</title>
        <authorList>
            <person name="Baar C."/>
            <person name="Eppinger M."/>
            <person name="Raddatz G."/>
            <person name="Simon JM."/>
            <person name="Lanz C."/>
            <person name="Klimmek O."/>
            <person name="Nandakumar R."/>
            <person name="Gross R."/>
            <person name="Rosinus A."/>
            <person name="Keller H."/>
            <person name="Jagtap P."/>
            <person name="Linke B."/>
            <person name="Meyer F."/>
            <person name="Lederer H."/>
            <person name="Schuster S.C."/>
        </authorList>
    </citation>
    <scope>NUCLEOTIDE SEQUENCE [LARGE SCALE GENOMIC DNA]</scope>
    <source>
        <strain evidence="2">ATCC 29543 / DSM 1740 / CCUG 13145 / JCM 31913 / LMG 7466 / NCTC 11488 / FDC 602W</strain>
    </source>
</reference>
<proteinExistence type="predicted"/>
<name>Q7MQM3_WOLSU</name>
<dbReference type="Pfam" id="PF13578">
    <property type="entry name" value="Methyltransf_24"/>
    <property type="match status" value="1"/>
</dbReference>
<dbReference type="Gene3D" id="3.40.50.150">
    <property type="entry name" value="Vaccinia Virus protein VP39"/>
    <property type="match status" value="1"/>
</dbReference>
<dbReference type="EMBL" id="BX571662">
    <property type="protein sequence ID" value="CAE11174.1"/>
    <property type="molecule type" value="Genomic_DNA"/>
</dbReference>
<dbReference type="Proteomes" id="UP000000422">
    <property type="component" value="Chromosome"/>
</dbReference>
<dbReference type="InterPro" id="IPR029063">
    <property type="entry name" value="SAM-dependent_MTases_sf"/>
</dbReference>
<evidence type="ECO:0000313" key="1">
    <source>
        <dbReference type="EMBL" id="CAE11174.1"/>
    </source>
</evidence>
<dbReference type="PANTHER" id="PTHR43836">
    <property type="entry name" value="CATECHOL O-METHYLTRANSFERASE 1-RELATED"/>
    <property type="match status" value="1"/>
</dbReference>
<dbReference type="HOGENOM" id="CLU_083598_0_0_7"/>
<dbReference type="STRING" id="273121.WS2183"/>
<dbReference type="SUPFAM" id="SSF53335">
    <property type="entry name" value="S-adenosyl-L-methionine-dependent methyltransferases"/>
    <property type="match status" value="1"/>
</dbReference>